<keyword evidence="8" id="KW-1185">Reference proteome</keyword>
<dbReference type="RefSeq" id="WP_167682512.1">
    <property type="nucleotide sequence ID" value="NZ_QHLQ01000002.1"/>
</dbReference>
<evidence type="ECO:0000313" key="8">
    <source>
        <dbReference type="Proteomes" id="UP001429564"/>
    </source>
</evidence>
<dbReference type="Proteomes" id="UP001429564">
    <property type="component" value="Unassembled WGS sequence"/>
</dbReference>
<keyword evidence="4 6" id="KW-1133">Transmembrane helix</keyword>
<dbReference type="InterPro" id="IPR001123">
    <property type="entry name" value="LeuE-type"/>
</dbReference>
<feature type="transmembrane region" description="Helical" evidence="6">
    <location>
        <begin position="74"/>
        <end position="92"/>
    </location>
</feature>
<evidence type="ECO:0000256" key="2">
    <source>
        <dbReference type="ARBA" id="ARBA00022475"/>
    </source>
</evidence>
<comment type="subcellular location">
    <subcellularLocation>
        <location evidence="1">Cell membrane</location>
        <topology evidence="1">Multi-pass membrane protein</topology>
    </subcellularLocation>
</comment>
<feature type="transmembrane region" description="Helical" evidence="6">
    <location>
        <begin position="104"/>
        <end position="125"/>
    </location>
</feature>
<feature type="transmembrane region" description="Helical" evidence="6">
    <location>
        <begin position="145"/>
        <end position="170"/>
    </location>
</feature>
<dbReference type="PANTHER" id="PTHR30086">
    <property type="entry name" value="ARGININE EXPORTER PROTEIN ARGO"/>
    <property type="match status" value="1"/>
</dbReference>
<organism evidence="7 8">
    <name type="scientific">Parasedimentitalea denitrificans</name>
    <dbReference type="NCBI Taxonomy" id="2211118"/>
    <lineage>
        <taxon>Bacteria</taxon>
        <taxon>Pseudomonadati</taxon>
        <taxon>Pseudomonadota</taxon>
        <taxon>Alphaproteobacteria</taxon>
        <taxon>Rhodobacterales</taxon>
        <taxon>Paracoccaceae</taxon>
        <taxon>Parasedimentitalea</taxon>
    </lineage>
</organism>
<dbReference type="Pfam" id="PF01810">
    <property type="entry name" value="LysE"/>
    <property type="match status" value="1"/>
</dbReference>
<evidence type="ECO:0000256" key="5">
    <source>
        <dbReference type="ARBA" id="ARBA00023136"/>
    </source>
</evidence>
<proteinExistence type="predicted"/>
<evidence type="ECO:0000313" key="7">
    <source>
        <dbReference type="EMBL" id="NIZ60125.1"/>
    </source>
</evidence>
<reference evidence="7 8" key="1">
    <citation type="submission" date="2018-05" db="EMBL/GenBank/DDBJ databases">
        <authorList>
            <person name="Zhang Y.-J."/>
        </authorList>
    </citation>
    <scope>NUCLEOTIDE SEQUENCE [LARGE SCALE GENOMIC DNA]</scope>
    <source>
        <strain evidence="7 8">CY04</strain>
    </source>
</reference>
<sequence length="201" mass="21683">MPPSLFAGFLLGFSLIMAIGSQNAFVLRQGLRRQHVFWICLTCATSDAILITAGVMGFGSLTLLWPWFEQAMRWGGAAFLIWYGARSLLAAWRGGESMDANSGNGVGAALLPILATVLALTWLNPHVYLDTVVLLGAISAQYPQPLWFGIGAALASFTFFFSLGYGAAALAPLFARPRAWQVLDVLVGLTMWAIAVKLLLM</sequence>
<dbReference type="PANTHER" id="PTHR30086:SF20">
    <property type="entry name" value="ARGININE EXPORTER PROTEIN ARGO-RELATED"/>
    <property type="match status" value="1"/>
</dbReference>
<keyword evidence="3 6" id="KW-0812">Transmembrane</keyword>
<comment type="caution">
    <text evidence="7">The sequence shown here is derived from an EMBL/GenBank/DDBJ whole genome shotgun (WGS) entry which is preliminary data.</text>
</comment>
<evidence type="ECO:0000256" key="6">
    <source>
        <dbReference type="SAM" id="Phobius"/>
    </source>
</evidence>
<accession>A0ABX0W5Y7</accession>
<feature type="transmembrane region" description="Helical" evidence="6">
    <location>
        <begin position="182"/>
        <end position="200"/>
    </location>
</feature>
<evidence type="ECO:0000256" key="4">
    <source>
        <dbReference type="ARBA" id="ARBA00022989"/>
    </source>
</evidence>
<keyword evidence="2" id="KW-1003">Cell membrane</keyword>
<gene>
    <name evidence="7" type="ORF">DL239_03935</name>
</gene>
<protein>
    <submittedName>
        <fullName evidence="7">Amino acid transporter</fullName>
    </submittedName>
</protein>
<keyword evidence="5 6" id="KW-0472">Membrane</keyword>
<feature type="transmembrane region" description="Helical" evidence="6">
    <location>
        <begin position="6"/>
        <end position="27"/>
    </location>
</feature>
<dbReference type="EMBL" id="QHLQ01000002">
    <property type="protein sequence ID" value="NIZ60125.1"/>
    <property type="molecule type" value="Genomic_DNA"/>
</dbReference>
<evidence type="ECO:0000256" key="3">
    <source>
        <dbReference type="ARBA" id="ARBA00022692"/>
    </source>
</evidence>
<evidence type="ECO:0000256" key="1">
    <source>
        <dbReference type="ARBA" id="ARBA00004651"/>
    </source>
</evidence>
<name>A0ABX0W5Y7_9RHOB</name>